<comment type="caution">
    <text evidence="2">The sequence shown here is derived from an EMBL/GenBank/DDBJ whole genome shotgun (WGS) entry which is preliminary data.</text>
</comment>
<reference evidence="2 3" key="1">
    <citation type="submission" date="2023-02" db="EMBL/GenBank/DDBJ databases">
        <title>LHISI_Scaffold_Assembly.</title>
        <authorList>
            <person name="Stuart O.P."/>
            <person name="Cleave R."/>
            <person name="Magrath M.J.L."/>
            <person name="Mikheyev A.S."/>
        </authorList>
    </citation>
    <scope>NUCLEOTIDE SEQUENCE [LARGE SCALE GENOMIC DNA]</scope>
    <source>
        <strain evidence="2">Daus_M_001</strain>
        <tissue evidence="2">Leg muscle</tissue>
    </source>
</reference>
<protein>
    <submittedName>
        <fullName evidence="2">Uncharacterized protein</fullName>
    </submittedName>
</protein>
<sequence>MSNTCFPLNLCIAFDAPTRRNPLREGYMVYDVHSPPAQCSHECTDAITELPCGKFRKRIEAYNEQHSPLPRPGLAAPTFWLEPQLAATVTCRRLHPLPGPMAPFTLPAPPDVLASEMSSYWLPLCREGGVSQKAERRWDMEIGYKQHARSLCLIFRLRELWVEQRWRVKVGGNGNTPRKPAGQRKLNLNCFGGKVETLPRDHIGQLWVYCWHYWMITGTEYLWVYTNGPVMADCWQQDTLACHQWRVNGMLMEIKLMAGRHTLQMRSVQYFRDVMCITNTISEDFPKIYTNRCLQRYLRTVHRVLPQTSRQGSPLKFPLGTCSARVVRLGAKSYLMRVAVTPLSLLRFSGVELREQLQVHAGLNPPGRPCPLPLPPRDYLRSVNDSRGGLMERIVCDDSRLPPPPQKKTSNHSCPPPPPITPFNYYRQRFGRTTGLSVVGARLGRPPNGVQSSSRKRFIKKPSNVVVEERYRRQDLMSVQCYARRGDKRVDAHVSVALSAPTLLGLRRAKFLQPGGHLEKRFNKLLNFLCEDRRATRPGIEPISPWWEASRLTAQPLRPLLSVFYAGGCTEPDCEQGCPAVSLLASHQSDPGSIPGRVTPDFRMWESCRMMPLVGGFSRGSPVSPALSFRRCSSITYIGSQDLDVKSRPDLFTHSMTQLSFVCTRRRNALKVEPKQGLVKLSLHEAEEYPGSRTIAGLQKRLNCLHCLDGDHLPMSVPPGLRPNGIKTRLSHSRVGDGLFLLRESIGRSHLRPDANWKSCVRGSTWPPWRDISRRPNSRLAKKHLANPITARCGAAASEHTAEAPVWRVLRSLAYRSLNSRNCPPTANITIYNNRERWRWGNTLGTYCGDPGFDYRYGHPDFSFPLFPEITPGEYWVDPILQGHPFPVPASNGRAAADEEFVGSQEPPFSAEAHARCANLLGCVSWEACAGAPASPYLREKHRLKTRLVQTLLPNGFNSTRVTTAKVTETRQSKLSVLLQTFNVIPKCTAVILQVTNPSSSQEVASYSGPCHYFTSHVHDRKRVAHKKHIHGQCYTQQGINARGTSVFLICEKYILLSPTSTSTQRRRSLDASNSSNALSELNQPCSRISCSSVDPGPGNTGSVSWYTCDFLHRWKSSGAAPFPPSFNLIGSQNLDASKEQRENERARVKRNLRENPATIVRFSHAKIVGNRTRFAQVGGDVRGAFVRRYLAFAPLPISHPVTRYTGTLDPPRKYKVIPLSLGAIVGTGKIVHQFNVLHVEATGVFHARASADLIASFVFGAPPMLFPRDEGVDAHVSVAPSAPTLLGLRRAKFLQPGGHLEKRFVDKDNFNISFQLHLYGKSAKTDPTRFDASNEKKVVPSRSKTGRSSVVLHDVASVWSGILWHRPATVALQHACKPIRYSHPSPDNIRSKLSESYRSVGHKGAVSTPYERGVGTREIREFNDLCGATVNEHIAEAESPVCRGMRSLAYRSLNSRNFPNPSYMINLGEKKLTLRPDCKRCPELTDSITELTRKITTPRSSAYWSLNCVFIDCYPTPGSYGIRKVFPCKSAIGSEACRASLINCDPIVKSQQIRDNVVPVIVYGDANHSESRRDFPARGVERIASFDSTVLYAIVHSSVAHWLLAATMEDNDWACIRLYVSHWPKVHQEVSNNVWTNGKGCTKSSAYWSLNCVFIGCCPTPGSYAIRKQFPCKSAIGSQACRTGLINCDPIAKQKDKKREIPPIRPEKEGGWGRDTSENDKYQVCALAINLRAFYITEIYYKSFPDFVKFTGNNWIRFAGSELQISEIQDPRPARNCNKASSSSALRFSYTKSCSNVLTKRERKAEVTIHSSSLELCSNFAVRPRRLYITSFESSTSGISCPVLCQQGRRLYVSKHACEGEQRQYCKSSEPNTIEEGVGGGKAPDSCIVTQPRQARRDSPDQHDTTAPTSTTRQPRKARHDSPDKHDTTAPTRHGRCDSRIKQAYSRQIHGCVPGRRYLVCLTNEQSEVNMEQRWNERDGETDDSKKKKKKKNPADQRHDSHMRKSGGDLAGN</sequence>
<feature type="region of interest" description="Disordered" evidence="1">
    <location>
        <begin position="1973"/>
        <end position="2014"/>
    </location>
</feature>
<evidence type="ECO:0000256" key="1">
    <source>
        <dbReference type="SAM" id="MobiDB-lite"/>
    </source>
</evidence>
<organism evidence="2 3">
    <name type="scientific">Dryococelus australis</name>
    <dbReference type="NCBI Taxonomy" id="614101"/>
    <lineage>
        <taxon>Eukaryota</taxon>
        <taxon>Metazoa</taxon>
        <taxon>Ecdysozoa</taxon>
        <taxon>Arthropoda</taxon>
        <taxon>Hexapoda</taxon>
        <taxon>Insecta</taxon>
        <taxon>Pterygota</taxon>
        <taxon>Neoptera</taxon>
        <taxon>Polyneoptera</taxon>
        <taxon>Phasmatodea</taxon>
        <taxon>Verophasmatodea</taxon>
        <taxon>Anareolatae</taxon>
        <taxon>Phasmatidae</taxon>
        <taxon>Eurycanthinae</taxon>
        <taxon>Dryococelus</taxon>
    </lineage>
</organism>
<dbReference type="EMBL" id="JARBHB010000003">
    <property type="protein sequence ID" value="KAJ8891038.1"/>
    <property type="molecule type" value="Genomic_DNA"/>
</dbReference>
<proteinExistence type="predicted"/>
<evidence type="ECO:0000313" key="2">
    <source>
        <dbReference type="EMBL" id="KAJ8891038.1"/>
    </source>
</evidence>
<dbReference type="Proteomes" id="UP001159363">
    <property type="component" value="Chromosome 3"/>
</dbReference>
<gene>
    <name evidence="2" type="ORF">PR048_010547</name>
</gene>
<feature type="region of interest" description="Disordered" evidence="1">
    <location>
        <begin position="397"/>
        <end position="419"/>
    </location>
</feature>
<feature type="region of interest" description="Disordered" evidence="1">
    <location>
        <begin position="1870"/>
        <end position="1940"/>
    </location>
</feature>
<keyword evidence="3" id="KW-1185">Reference proteome</keyword>
<name>A0ABQ9I513_9NEOP</name>
<feature type="compositionally biased region" description="Basic and acidic residues" evidence="1">
    <location>
        <begin position="1975"/>
        <end position="1987"/>
    </location>
</feature>
<accession>A0ABQ9I513</accession>
<feature type="compositionally biased region" description="Basic and acidic residues" evidence="1">
    <location>
        <begin position="1896"/>
        <end position="1905"/>
    </location>
</feature>
<evidence type="ECO:0000313" key="3">
    <source>
        <dbReference type="Proteomes" id="UP001159363"/>
    </source>
</evidence>